<dbReference type="PROSITE" id="PS51733">
    <property type="entry name" value="BPL_LPL_CATALYTIC"/>
    <property type="match status" value="1"/>
</dbReference>
<keyword evidence="2" id="KW-0547">Nucleotide-binding</keyword>
<evidence type="ECO:0000256" key="6">
    <source>
        <dbReference type="ARBA" id="ARBA00047846"/>
    </source>
</evidence>
<reference evidence="8 9" key="1">
    <citation type="submission" date="2020-05" db="EMBL/GenBank/DDBJ databases">
        <title>Compete genome of Limnobacter sp. SAORIC-580.</title>
        <authorList>
            <person name="Song J."/>
            <person name="Cho J.-C."/>
        </authorList>
    </citation>
    <scope>NUCLEOTIDE SEQUENCE [LARGE SCALE GENOMIC DNA]</scope>
    <source>
        <strain evidence="8 9">SAORIC-580</strain>
    </source>
</reference>
<feature type="domain" description="BPL/LPL catalytic" evidence="7">
    <location>
        <begin position="8"/>
        <end position="194"/>
    </location>
</feature>
<evidence type="ECO:0000256" key="3">
    <source>
        <dbReference type="ARBA" id="ARBA00022840"/>
    </source>
</evidence>
<protein>
    <recommendedName>
        <fullName evidence="5">biotin--[biotin carboxyl-carrier protein] ligase</fullName>
        <ecNumber evidence="5">6.3.4.15</ecNumber>
    </recommendedName>
</protein>
<dbReference type="InterPro" id="IPR004143">
    <property type="entry name" value="BPL_LPL_catalytic"/>
</dbReference>
<keyword evidence="3" id="KW-0067">ATP-binding</keyword>
<evidence type="ECO:0000259" key="7">
    <source>
        <dbReference type="PROSITE" id="PS51733"/>
    </source>
</evidence>
<dbReference type="InterPro" id="IPR004408">
    <property type="entry name" value="Biotin_CoA_COase_ligase"/>
</dbReference>
<dbReference type="NCBIfam" id="TIGR00121">
    <property type="entry name" value="birA_ligase"/>
    <property type="match status" value="1"/>
</dbReference>
<evidence type="ECO:0000256" key="5">
    <source>
        <dbReference type="ARBA" id="ARBA00024227"/>
    </source>
</evidence>
<dbReference type="Gene3D" id="3.30.930.10">
    <property type="entry name" value="Bira Bifunctional Protein, Domain 2"/>
    <property type="match status" value="1"/>
</dbReference>
<dbReference type="Gene3D" id="2.30.30.100">
    <property type="match status" value="1"/>
</dbReference>
<dbReference type="GO" id="GO:0004077">
    <property type="term" value="F:biotin--[biotin carboxyl-carrier protein] ligase activity"/>
    <property type="evidence" value="ECO:0007669"/>
    <property type="project" value="UniProtKB-EC"/>
</dbReference>
<keyword evidence="9" id="KW-1185">Reference proteome</keyword>
<dbReference type="CDD" id="cd16442">
    <property type="entry name" value="BPL"/>
    <property type="match status" value="1"/>
</dbReference>
<proteinExistence type="predicted"/>
<evidence type="ECO:0000313" key="9">
    <source>
        <dbReference type="Proteomes" id="UP000501130"/>
    </source>
</evidence>
<dbReference type="SUPFAM" id="SSF55681">
    <property type="entry name" value="Class II aaRS and biotin synthetases"/>
    <property type="match status" value="1"/>
</dbReference>
<dbReference type="InterPro" id="IPR003142">
    <property type="entry name" value="BPL_C"/>
</dbReference>
<dbReference type="Pfam" id="PF02237">
    <property type="entry name" value="BPL_C"/>
    <property type="match status" value="1"/>
</dbReference>
<evidence type="ECO:0000256" key="2">
    <source>
        <dbReference type="ARBA" id="ARBA00022741"/>
    </source>
</evidence>
<dbReference type="Pfam" id="PF03099">
    <property type="entry name" value="BPL_LplA_LipB"/>
    <property type="match status" value="1"/>
</dbReference>
<dbReference type="PANTHER" id="PTHR12835:SF5">
    <property type="entry name" value="BIOTIN--PROTEIN LIGASE"/>
    <property type="match status" value="1"/>
</dbReference>
<evidence type="ECO:0000313" key="8">
    <source>
        <dbReference type="EMBL" id="QJR28497.1"/>
    </source>
</evidence>
<dbReference type="InterPro" id="IPR008988">
    <property type="entry name" value="Transcriptional_repressor_C"/>
</dbReference>
<dbReference type="InterPro" id="IPR045864">
    <property type="entry name" value="aa-tRNA-synth_II/BPL/LPL"/>
</dbReference>
<organism evidence="8 9">
    <name type="scientific">Limnobacter profundi</name>
    <dbReference type="NCBI Taxonomy" id="2732163"/>
    <lineage>
        <taxon>Bacteria</taxon>
        <taxon>Pseudomonadati</taxon>
        <taxon>Pseudomonadota</taxon>
        <taxon>Betaproteobacteria</taxon>
        <taxon>Burkholderiales</taxon>
        <taxon>Burkholderiaceae</taxon>
        <taxon>Limnobacter</taxon>
    </lineage>
</organism>
<keyword evidence="4" id="KW-0092">Biotin</keyword>
<dbReference type="EMBL" id="CP053084">
    <property type="protein sequence ID" value="QJR28497.1"/>
    <property type="molecule type" value="Genomic_DNA"/>
</dbReference>
<dbReference type="Proteomes" id="UP000501130">
    <property type="component" value="Chromosome"/>
</dbReference>
<dbReference type="EC" id="6.3.4.15" evidence="5"/>
<evidence type="ECO:0000256" key="1">
    <source>
        <dbReference type="ARBA" id="ARBA00022598"/>
    </source>
</evidence>
<keyword evidence="1 8" id="KW-0436">Ligase</keyword>
<name>A0ABX6N287_9BURK</name>
<dbReference type="SUPFAM" id="SSF50037">
    <property type="entry name" value="C-terminal domain of transcriptional repressors"/>
    <property type="match status" value="1"/>
</dbReference>
<comment type="catalytic activity">
    <reaction evidence="6">
        <text>biotin + L-lysyl-[protein] + ATP = N(6)-biotinyl-L-lysyl-[protein] + AMP + diphosphate + H(+)</text>
        <dbReference type="Rhea" id="RHEA:11756"/>
        <dbReference type="Rhea" id="RHEA-COMP:9752"/>
        <dbReference type="Rhea" id="RHEA-COMP:10505"/>
        <dbReference type="ChEBI" id="CHEBI:15378"/>
        <dbReference type="ChEBI" id="CHEBI:29969"/>
        <dbReference type="ChEBI" id="CHEBI:30616"/>
        <dbReference type="ChEBI" id="CHEBI:33019"/>
        <dbReference type="ChEBI" id="CHEBI:57586"/>
        <dbReference type="ChEBI" id="CHEBI:83144"/>
        <dbReference type="ChEBI" id="CHEBI:456215"/>
        <dbReference type="EC" id="6.3.4.15"/>
    </reaction>
</comment>
<gene>
    <name evidence="8" type="ORF">HKT17_01600</name>
</gene>
<accession>A0ABX6N287</accession>
<dbReference type="RefSeq" id="WP_171097377.1">
    <property type="nucleotide sequence ID" value="NZ_CP053084.1"/>
</dbReference>
<sequence>MSKISQLARSDPHSMLTQADVHWIELDSVDSTNDYLARAYQQGRVSGLNAVLAHMQTAGRGRAGRQWRAQPGASLCLSVGLPIAGQQMPFLPLCVGVAVAQVLEHWHVPVRLKWPNDLLADQQKLGGVLCESFQTGQGAITVVGVGLNIQGIDVPEALSGLGAASLSNYLPAPSLPTPRELAEAVVSSILMRIEAASVQGIDSIFAEFSQRDAWLRSQVQVEDQGVVCFAGEAMGIDRQGAYLVNTEHGLRAVHAGDLSLRVRP</sequence>
<dbReference type="PANTHER" id="PTHR12835">
    <property type="entry name" value="BIOTIN PROTEIN LIGASE"/>
    <property type="match status" value="1"/>
</dbReference>
<evidence type="ECO:0000256" key="4">
    <source>
        <dbReference type="ARBA" id="ARBA00023267"/>
    </source>
</evidence>